<keyword evidence="3" id="KW-1185">Reference proteome</keyword>
<reference evidence="2 3" key="1">
    <citation type="submission" date="2020-10" db="EMBL/GenBank/DDBJ databases">
        <title>Bacillus sp. HD4P25, an endophyte from a halophyte.</title>
        <authorList>
            <person name="Sun J.-Q."/>
        </authorList>
    </citation>
    <scope>NUCLEOTIDE SEQUENCE [LARGE SCALE GENOMIC DNA]</scope>
    <source>
        <strain evidence="2 3">YIM 93174</strain>
    </source>
</reference>
<organism evidence="2 3">
    <name type="scientific">Litchfieldia luteola</name>
    <dbReference type="NCBI Taxonomy" id="682179"/>
    <lineage>
        <taxon>Bacteria</taxon>
        <taxon>Bacillati</taxon>
        <taxon>Bacillota</taxon>
        <taxon>Bacilli</taxon>
        <taxon>Bacillales</taxon>
        <taxon>Bacillaceae</taxon>
        <taxon>Litchfieldia</taxon>
    </lineage>
</organism>
<dbReference type="RefSeq" id="WP_193538506.1">
    <property type="nucleotide sequence ID" value="NZ_JADCLJ010000022.1"/>
</dbReference>
<comment type="caution">
    <text evidence="2">The sequence shown here is derived from an EMBL/GenBank/DDBJ whole genome shotgun (WGS) entry which is preliminary data.</text>
</comment>
<dbReference type="PANTHER" id="PTHR40265:SF1">
    <property type="entry name" value="GLYOXALASE-LIKE DOMAIN-CONTAINING PROTEIN"/>
    <property type="match status" value="1"/>
</dbReference>
<dbReference type="SUPFAM" id="SSF54593">
    <property type="entry name" value="Glyoxalase/Bleomycin resistance protein/Dihydroxybiphenyl dioxygenase"/>
    <property type="match status" value="1"/>
</dbReference>
<dbReference type="InterPro" id="IPR025870">
    <property type="entry name" value="Glyoxalase-like_dom"/>
</dbReference>
<name>A0ABR9QMH4_9BACI</name>
<dbReference type="PANTHER" id="PTHR40265">
    <property type="entry name" value="BLL2707 PROTEIN"/>
    <property type="match status" value="1"/>
</dbReference>
<evidence type="ECO:0000313" key="2">
    <source>
        <dbReference type="EMBL" id="MBE4909654.1"/>
    </source>
</evidence>
<dbReference type="InterPro" id="IPR029068">
    <property type="entry name" value="Glyas_Bleomycin-R_OHBP_Dase"/>
</dbReference>
<proteinExistence type="predicted"/>
<evidence type="ECO:0000259" key="1">
    <source>
        <dbReference type="Pfam" id="PF13468"/>
    </source>
</evidence>
<gene>
    <name evidence="2" type="ORF">IMZ08_16495</name>
</gene>
<feature type="domain" description="Glyoxalase-like" evidence="1">
    <location>
        <begin position="5"/>
        <end position="189"/>
    </location>
</feature>
<dbReference type="Pfam" id="PF13468">
    <property type="entry name" value="Glyoxalase_3"/>
    <property type="match status" value="1"/>
</dbReference>
<accession>A0ABR9QMH4</accession>
<dbReference type="EMBL" id="JADCLJ010000022">
    <property type="protein sequence ID" value="MBE4909654.1"/>
    <property type="molecule type" value="Genomic_DNA"/>
</dbReference>
<sequence>MNITFDHIVHFTQSPEKAMETFKHAGFQAFTGGNHPNWGTHNCLCYFQDLQYIEWIGIKDIEVAKKSDNLLIQQIYADFTSIGEGFSQLAFRTDNMDELVKELKSKQFTVIGPVPGSRKGSDGTTLTWSMLFIEDEELRFPFFIQWGETNDARLTNMAEWAKHPAGTTMFSTVHLQTPDPSATLKKFADIFTEAEVNFQDQSLPIGDVLLKFHQKDGPVKPFQCDLTTPSLNTRIEVCSGRYTLSKTV</sequence>
<protein>
    <submittedName>
        <fullName evidence="2">VOC family protein</fullName>
    </submittedName>
</protein>
<evidence type="ECO:0000313" key="3">
    <source>
        <dbReference type="Proteomes" id="UP001516662"/>
    </source>
</evidence>
<dbReference type="Gene3D" id="3.10.180.10">
    <property type="entry name" value="2,3-Dihydroxybiphenyl 1,2-Dioxygenase, domain 1"/>
    <property type="match status" value="1"/>
</dbReference>
<dbReference type="Proteomes" id="UP001516662">
    <property type="component" value="Unassembled WGS sequence"/>
</dbReference>